<feature type="domain" description="Class II aldolase/adducin N-terminal" evidence="1">
    <location>
        <begin position="20"/>
        <end position="220"/>
    </location>
</feature>
<proteinExistence type="predicted"/>
<protein>
    <recommendedName>
        <fullName evidence="1">Class II aldolase/adducin N-terminal domain-containing protein</fullName>
    </recommendedName>
</protein>
<evidence type="ECO:0000313" key="2">
    <source>
        <dbReference type="EMBL" id="SVB15636.1"/>
    </source>
</evidence>
<gene>
    <name evidence="2" type="ORF">METZ01_LOCUS168490</name>
</gene>
<sequence>MKNLWNDLEAKSFIGDDLATCVYTSCLLGAEEDLIVHGGGNTSVKSRVHDFFGREVDVLFVKGSGWDLKNIEKSGFSVLRLEETKLLAELGELNDTEMTKQLRLNMLDQAAPLPSVEAIQHAIMPAKFVDHTHADAVLTLSNNPNGEAIIGDIYSDCLILPYVMPGFILSKQVYNEVKDFDINQYKGIILHRHGVFTYSNNAREAYENMIELVSRAESYISENGVVQHVESQSEVNLLDLARIRKSVSASRGSAQLAMLDQSDEAKGFASRDDIADIASRGPLTPDHVTRTKRIPVILDAKPDENVSEIQSFVNEYKAYFERNKVDGLIMLDPAPRAAVWSSNGTIAFGSTVKECNIITDIARHTRWTIQVGESLGGWKPLSEREIFELEYWVLQQAKLA</sequence>
<dbReference type="EMBL" id="UINC01030744">
    <property type="protein sequence ID" value="SVB15636.1"/>
    <property type="molecule type" value="Genomic_DNA"/>
</dbReference>
<dbReference type="Pfam" id="PF00596">
    <property type="entry name" value="Aldolase_II"/>
    <property type="match status" value="1"/>
</dbReference>
<reference evidence="2" key="1">
    <citation type="submission" date="2018-05" db="EMBL/GenBank/DDBJ databases">
        <authorList>
            <person name="Lanie J.A."/>
            <person name="Ng W.-L."/>
            <person name="Kazmierczak K.M."/>
            <person name="Andrzejewski T.M."/>
            <person name="Davidsen T.M."/>
            <person name="Wayne K.J."/>
            <person name="Tettelin H."/>
            <person name="Glass J.I."/>
            <person name="Rusch D."/>
            <person name="Podicherti R."/>
            <person name="Tsui H.-C.T."/>
            <person name="Winkler M.E."/>
        </authorList>
    </citation>
    <scope>NUCLEOTIDE SEQUENCE</scope>
</reference>
<dbReference type="SUPFAM" id="SSF53639">
    <property type="entry name" value="AraD/HMP-PK domain-like"/>
    <property type="match status" value="1"/>
</dbReference>
<accession>A0A382BP69</accession>
<feature type="non-terminal residue" evidence="2">
    <location>
        <position position="400"/>
    </location>
</feature>
<dbReference type="SMART" id="SM01007">
    <property type="entry name" value="Aldolase_II"/>
    <property type="match status" value="1"/>
</dbReference>
<name>A0A382BP69_9ZZZZ</name>
<dbReference type="InterPro" id="IPR036409">
    <property type="entry name" value="Aldolase_II/adducin_N_sf"/>
</dbReference>
<dbReference type="AlphaFoldDB" id="A0A382BP69"/>
<dbReference type="Gene3D" id="3.40.225.10">
    <property type="entry name" value="Class II aldolase/adducin N-terminal domain"/>
    <property type="match status" value="1"/>
</dbReference>
<evidence type="ECO:0000259" key="1">
    <source>
        <dbReference type="SMART" id="SM01007"/>
    </source>
</evidence>
<dbReference type="InterPro" id="IPR001303">
    <property type="entry name" value="Aldolase_II/adducin_N"/>
</dbReference>
<organism evidence="2">
    <name type="scientific">marine metagenome</name>
    <dbReference type="NCBI Taxonomy" id="408172"/>
    <lineage>
        <taxon>unclassified sequences</taxon>
        <taxon>metagenomes</taxon>
        <taxon>ecological metagenomes</taxon>
    </lineage>
</organism>